<name>A0A4P6MME0_9BACT</name>
<evidence type="ECO:0000259" key="2">
    <source>
        <dbReference type="SMART" id="SM00318"/>
    </source>
</evidence>
<keyword evidence="4" id="KW-1185">Reference proteome</keyword>
<dbReference type="Proteomes" id="UP000289326">
    <property type="component" value="Chromosome"/>
</dbReference>
<dbReference type="SMART" id="SM00318">
    <property type="entry name" value="SNc"/>
    <property type="match status" value="1"/>
</dbReference>
<dbReference type="AlphaFoldDB" id="A0A4P6MME0"/>
<proteinExistence type="predicted"/>
<dbReference type="RefSeq" id="WP_130429435.1">
    <property type="nucleotide sequence ID" value="NZ_CP034841.1"/>
</dbReference>
<evidence type="ECO:0000256" key="1">
    <source>
        <dbReference type="SAM" id="SignalP"/>
    </source>
</evidence>
<dbReference type="OrthoDB" id="398206at2"/>
<dbReference type="KEGG" id="mphi:EG856_01840"/>
<dbReference type="SUPFAM" id="SSF50199">
    <property type="entry name" value="Staphylococcal nuclease"/>
    <property type="match status" value="1"/>
</dbReference>
<keyword evidence="1" id="KW-0732">Signal</keyword>
<reference evidence="3 4" key="1">
    <citation type="submission" date="2019-01" db="EMBL/GenBank/DDBJ databases">
        <title>Complete sequence and annotation of the Mycoplasma phocirhinis strain 852T genome.</title>
        <authorList>
            <person name="Frasca S.Jr."/>
            <person name="Kutish G.F."/>
            <person name="Castellanos Gell J."/>
            <person name="Michaels D.L."/>
            <person name="Brown D.R."/>
        </authorList>
    </citation>
    <scope>NUCLEOTIDE SEQUENCE [LARGE SCALE GENOMIC DNA]</scope>
    <source>
        <strain evidence="3 4">852</strain>
    </source>
</reference>
<dbReference type="Gene3D" id="2.40.50.90">
    <property type="match status" value="1"/>
</dbReference>
<organism evidence="3 4">
    <name type="scientific">Mycoplasmopsis phocirhinis</name>
    <dbReference type="NCBI Taxonomy" id="142650"/>
    <lineage>
        <taxon>Bacteria</taxon>
        <taxon>Bacillati</taxon>
        <taxon>Mycoplasmatota</taxon>
        <taxon>Mycoplasmoidales</taxon>
        <taxon>Metamycoplasmataceae</taxon>
        <taxon>Mycoplasmopsis</taxon>
    </lineage>
</organism>
<protein>
    <recommendedName>
        <fullName evidence="2">TNase-like domain-containing protein</fullName>
    </recommendedName>
</protein>
<dbReference type="Pfam" id="PF00565">
    <property type="entry name" value="SNase"/>
    <property type="match status" value="1"/>
</dbReference>
<evidence type="ECO:0000313" key="3">
    <source>
        <dbReference type="EMBL" id="QBF34658.1"/>
    </source>
</evidence>
<feature type="chain" id="PRO_5020662207" description="TNase-like domain-containing protein" evidence="1">
    <location>
        <begin position="24"/>
        <end position="282"/>
    </location>
</feature>
<feature type="domain" description="TNase-like" evidence="2">
    <location>
        <begin position="55"/>
        <end position="223"/>
    </location>
</feature>
<feature type="signal peptide" evidence="1">
    <location>
        <begin position="1"/>
        <end position="23"/>
    </location>
</feature>
<evidence type="ECO:0000313" key="4">
    <source>
        <dbReference type="Proteomes" id="UP000289326"/>
    </source>
</evidence>
<gene>
    <name evidence="3" type="ORF">EG856_01840</name>
</gene>
<sequence length="282" mass="32470">MKIKKLILPLSLILMPLPIALSAACQSDLPLDKNHKTEWNSSIHLDSTNKRIKNYVFRAQISNHFDGDTVEVLALEDKPIAGIENNHKYRLRIAGIDTPEKNVGGNPANETEYKWALKASEFAENTLKLNQIVYVFATGLDSFKRITADVFFNYDIDKPNSLDEVDKSYSVEITKAGWTLPFNANNGLGIRIKSPYTLEWYTFRMLGMALKFAYDNQKGFFAVNKGEKRKSIQEFAKIYQLKPINNNYINFWAYQKNARNEIDNVFNIENDENVYTPDDEYK</sequence>
<accession>A0A4P6MME0</accession>
<dbReference type="PROSITE" id="PS51257">
    <property type="entry name" value="PROKAR_LIPOPROTEIN"/>
    <property type="match status" value="1"/>
</dbReference>
<dbReference type="InterPro" id="IPR016071">
    <property type="entry name" value="Staphylococal_nuclease_OB-fold"/>
</dbReference>
<dbReference type="InterPro" id="IPR035437">
    <property type="entry name" value="SNase_OB-fold_sf"/>
</dbReference>
<dbReference type="EMBL" id="CP034841">
    <property type="protein sequence ID" value="QBF34658.1"/>
    <property type="molecule type" value="Genomic_DNA"/>
</dbReference>